<reference evidence="4 5" key="1">
    <citation type="submission" date="2018-11" db="EMBL/GenBank/DDBJ databases">
        <title>Genomic Encyclopedia of Type Strains, Phase IV (KMG-IV): sequencing the most valuable type-strain genomes for metagenomic binning, comparative biology and taxonomic classification.</title>
        <authorList>
            <person name="Goeker M."/>
        </authorList>
    </citation>
    <scope>NUCLEOTIDE SEQUENCE [LARGE SCALE GENOMIC DNA]</scope>
    <source>
        <strain evidence="4 5">DSM 26537</strain>
    </source>
</reference>
<dbReference type="AlphaFoldDB" id="A0A3N1XWV3"/>
<protein>
    <recommendedName>
        <fullName evidence="3">Basal-body rod modification protein FlgD</fullName>
    </recommendedName>
</protein>
<dbReference type="Pfam" id="PF03963">
    <property type="entry name" value="FlgD"/>
    <property type="match status" value="1"/>
</dbReference>
<accession>A0A3N1XWV3</accession>
<dbReference type="GO" id="GO:0044781">
    <property type="term" value="P:bacterial-type flagellum organization"/>
    <property type="evidence" value="ECO:0007669"/>
    <property type="project" value="UniProtKB-UniRule"/>
</dbReference>
<keyword evidence="4" id="KW-0966">Cell projection</keyword>
<keyword evidence="2 3" id="KW-1005">Bacterial flagellum biogenesis</keyword>
<proteinExistence type="inferred from homology"/>
<dbReference type="EMBL" id="RJVG01000002">
    <property type="protein sequence ID" value="ROR30768.1"/>
    <property type="molecule type" value="Genomic_DNA"/>
</dbReference>
<evidence type="ECO:0000256" key="3">
    <source>
        <dbReference type="RuleBase" id="RU362076"/>
    </source>
</evidence>
<keyword evidence="4" id="KW-0969">Cilium</keyword>
<keyword evidence="5" id="KW-1185">Reference proteome</keyword>
<name>A0A3N1XWV3_9FIRM</name>
<dbReference type="InterPro" id="IPR005648">
    <property type="entry name" value="FlgD"/>
</dbReference>
<dbReference type="RefSeq" id="WP_207667749.1">
    <property type="nucleotide sequence ID" value="NZ_RJVG01000002.1"/>
</dbReference>
<evidence type="ECO:0000256" key="2">
    <source>
        <dbReference type="ARBA" id="ARBA00022795"/>
    </source>
</evidence>
<evidence type="ECO:0000256" key="1">
    <source>
        <dbReference type="ARBA" id="ARBA00010577"/>
    </source>
</evidence>
<evidence type="ECO:0000313" key="4">
    <source>
        <dbReference type="EMBL" id="ROR30768.1"/>
    </source>
</evidence>
<keyword evidence="4" id="KW-0282">Flagellum</keyword>
<comment type="caution">
    <text evidence="4">The sequence shown here is derived from an EMBL/GenBank/DDBJ whole genome shotgun (WGS) entry which is preliminary data.</text>
</comment>
<evidence type="ECO:0000313" key="5">
    <source>
        <dbReference type="Proteomes" id="UP000273083"/>
    </source>
</evidence>
<sequence>MADLVNGVENGVLKDMNTTSKTSNYGNNTLGKDAFLKLLAAQMKYQDPLNPSTDTEYVAQLATFSQLEQMQNLNTTSTNTQAFGLVGKNVIMKTVDTGGNTSYVSGRVDFATMTNGAAYLSINGSLYPASNLDTVIDEAFLDSLGLPYVTKTDLSFDKATPIDQSFQVSLGSSKNAATKATIKIGEVTIEDKYVSISESGLLTIDKEALKDFEVGAYKVQIVFDDVSKTTVKDTVTLTVTDSTKTPSES</sequence>
<gene>
    <name evidence="4" type="ORF">EDD66_102423</name>
</gene>
<comment type="function">
    <text evidence="3">Required for flagellar hook formation. May act as a scaffolding protein.</text>
</comment>
<comment type="similarity">
    <text evidence="1 3">Belongs to the FlgD family.</text>
</comment>
<organism evidence="4 5">
    <name type="scientific">Mobilisporobacter senegalensis</name>
    <dbReference type="NCBI Taxonomy" id="1329262"/>
    <lineage>
        <taxon>Bacteria</taxon>
        <taxon>Bacillati</taxon>
        <taxon>Bacillota</taxon>
        <taxon>Clostridia</taxon>
        <taxon>Lachnospirales</taxon>
        <taxon>Lachnospiraceae</taxon>
        <taxon>Mobilisporobacter</taxon>
    </lineage>
</organism>
<dbReference type="Proteomes" id="UP000273083">
    <property type="component" value="Unassembled WGS sequence"/>
</dbReference>